<keyword evidence="1" id="KW-0732">Signal</keyword>
<dbReference type="Proteomes" id="UP001174205">
    <property type="component" value="Unassembled WGS sequence"/>
</dbReference>
<name>A0ABT8JD68_9BACL</name>
<proteinExistence type="predicted"/>
<gene>
    <name evidence="2" type="ORF">P5G61_17505</name>
</gene>
<protein>
    <submittedName>
        <fullName evidence="2">Uncharacterized protein</fullName>
    </submittedName>
</protein>
<accession>A0ABT8JD68</accession>
<feature type="chain" id="PRO_5045570708" evidence="1">
    <location>
        <begin position="29"/>
        <end position="258"/>
    </location>
</feature>
<sequence>MNYSFKFRNVALSALLLTAISAPVVANADSDANANAATNGTATLKEAKFSIAAFTMANPVELAKKYAPDTVSEWEKTLANYNKLLSQTSMFAGLASLVAVDIDSDQWKGTSENAKPDEMKEMQTLKIEGGKLTSIEGVKAVKAEQMPHSESKNTLSFSITTSSADLNKLVENAKPGEAVAISTVELDEKTTGVTSAVIADAETFQISSIDPTASAFFKAQTNLNNAVSAKDSAAIKTSLAELLKQYKEQIVELEANQE</sequence>
<feature type="signal peptide" evidence="1">
    <location>
        <begin position="1"/>
        <end position="28"/>
    </location>
</feature>
<keyword evidence="3" id="KW-1185">Reference proteome</keyword>
<evidence type="ECO:0000313" key="2">
    <source>
        <dbReference type="EMBL" id="MDN4603038.1"/>
    </source>
</evidence>
<evidence type="ECO:0000256" key="1">
    <source>
        <dbReference type="SAM" id="SignalP"/>
    </source>
</evidence>
<organism evidence="2 3">
    <name type="scientific">Paenibacillus vandeheii</name>
    <dbReference type="NCBI Taxonomy" id="3035917"/>
    <lineage>
        <taxon>Bacteria</taxon>
        <taxon>Bacillati</taxon>
        <taxon>Bacillota</taxon>
        <taxon>Bacilli</taxon>
        <taxon>Bacillales</taxon>
        <taxon>Paenibacillaceae</taxon>
        <taxon>Paenibacillus</taxon>
    </lineage>
</organism>
<reference evidence="2" key="1">
    <citation type="submission" date="2023-03" db="EMBL/GenBank/DDBJ databases">
        <title>MT1 and MT2 Draft Genomes of Novel Species.</title>
        <authorList>
            <person name="Venkateswaran K."/>
        </authorList>
    </citation>
    <scope>NUCLEOTIDE SEQUENCE</scope>
    <source>
        <strain evidence="2">F6_3S_P_1C</strain>
    </source>
</reference>
<dbReference type="RefSeq" id="WP_301247687.1">
    <property type="nucleotide sequence ID" value="NZ_JAROCD010000008.1"/>
</dbReference>
<dbReference type="EMBL" id="JAROCD010000008">
    <property type="protein sequence ID" value="MDN4603038.1"/>
    <property type="molecule type" value="Genomic_DNA"/>
</dbReference>
<comment type="caution">
    <text evidence="2">The sequence shown here is derived from an EMBL/GenBank/DDBJ whole genome shotgun (WGS) entry which is preliminary data.</text>
</comment>
<evidence type="ECO:0000313" key="3">
    <source>
        <dbReference type="Proteomes" id="UP001174205"/>
    </source>
</evidence>